<name>A0A7E4ZSD5_PANRE</name>
<dbReference type="AlphaFoldDB" id="A0A7E4ZSD5"/>
<sequence length="149" mass="16578">MASVNEVSVVVRVTYDNFNSTSFSTTTRCGTPVLHCQMCTEWALLVRPGKAILQQLRAAAVRPDLGYVQVHPEAGTKPFSRQQPSNTRHFTSIFSTPTTLAHEMAVLEGSLKSLGHLCRRRRQNHVMFGSDLAFHGPTLLNSTPMDPRR</sequence>
<accession>A0A7E4ZSD5</accession>
<reference evidence="1" key="1">
    <citation type="journal article" date="2013" name="Genetics">
        <title>The draft genome and transcriptome of Panagrellus redivivus are shaped by the harsh demands of a free-living lifestyle.</title>
        <authorList>
            <person name="Srinivasan J."/>
            <person name="Dillman A.R."/>
            <person name="Macchietto M.G."/>
            <person name="Heikkinen L."/>
            <person name="Lakso M."/>
            <person name="Fracchia K.M."/>
            <person name="Antoshechkin I."/>
            <person name="Mortazavi A."/>
            <person name="Wong G."/>
            <person name="Sternberg P.W."/>
        </authorList>
    </citation>
    <scope>NUCLEOTIDE SEQUENCE [LARGE SCALE GENOMIC DNA]</scope>
    <source>
        <strain evidence="1">MT8872</strain>
    </source>
</reference>
<proteinExistence type="predicted"/>
<dbReference type="WBParaSite" id="Pan_g14671.t1">
    <property type="protein sequence ID" value="Pan_g14671.t1"/>
    <property type="gene ID" value="Pan_g14671"/>
</dbReference>
<keyword evidence="1" id="KW-1185">Reference proteome</keyword>
<evidence type="ECO:0000313" key="1">
    <source>
        <dbReference type="Proteomes" id="UP000492821"/>
    </source>
</evidence>
<protein>
    <submittedName>
        <fullName evidence="2">Uncharacterized protein</fullName>
    </submittedName>
</protein>
<organism evidence="1 2">
    <name type="scientific">Panagrellus redivivus</name>
    <name type="common">Microworm</name>
    <dbReference type="NCBI Taxonomy" id="6233"/>
    <lineage>
        <taxon>Eukaryota</taxon>
        <taxon>Metazoa</taxon>
        <taxon>Ecdysozoa</taxon>
        <taxon>Nematoda</taxon>
        <taxon>Chromadorea</taxon>
        <taxon>Rhabditida</taxon>
        <taxon>Tylenchina</taxon>
        <taxon>Panagrolaimomorpha</taxon>
        <taxon>Panagrolaimoidea</taxon>
        <taxon>Panagrolaimidae</taxon>
        <taxon>Panagrellus</taxon>
    </lineage>
</organism>
<dbReference type="Proteomes" id="UP000492821">
    <property type="component" value="Unassembled WGS sequence"/>
</dbReference>
<evidence type="ECO:0000313" key="2">
    <source>
        <dbReference type="WBParaSite" id="Pan_g14671.t1"/>
    </source>
</evidence>
<reference evidence="2" key="2">
    <citation type="submission" date="2020-10" db="UniProtKB">
        <authorList>
            <consortium name="WormBaseParasite"/>
        </authorList>
    </citation>
    <scope>IDENTIFICATION</scope>
</reference>